<organism evidence="4 5">
    <name type="scientific">Crassostrea virginica</name>
    <name type="common">Eastern oyster</name>
    <dbReference type="NCBI Taxonomy" id="6565"/>
    <lineage>
        <taxon>Eukaryota</taxon>
        <taxon>Metazoa</taxon>
        <taxon>Spiralia</taxon>
        <taxon>Lophotrochozoa</taxon>
        <taxon>Mollusca</taxon>
        <taxon>Bivalvia</taxon>
        <taxon>Autobranchia</taxon>
        <taxon>Pteriomorphia</taxon>
        <taxon>Ostreida</taxon>
        <taxon>Ostreoidea</taxon>
        <taxon>Ostreidae</taxon>
        <taxon>Crassostrea</taxon>
    </lineage>
</organism>
<name>A0A8B8ECE5_CRAVI</name>
<dbReference type="Gene3D" id="3.30.2410.10">
    <property type="entry name" value="Hect, E3 ligase catalytic domain"/>
    <property type="match status" value="1"/>
</dbReference>
<dbReference type="InterPro" id="IPR000569">
    <property type="entry name" value="HECT_dom"/>
</dbReference>
<dbReference type="GO" id="GO:0004842">
    <property type="term" value="F:ubiquitin-protein transferase activity"/>
    <property type="evidence" value="ECO:0007669"/>
    <property type="project" value="InterPro"/>
</dbReference>
<feature type="region of interest" description="Disordered" evidence="2">
    <location>
        <begin position="242"/>
        <end position="266"/>
    </location>
</feature>
<dbReference type="SUPFAM" id="SSF56204">
    <property type="entry name" value="Hect, E3 ligase catalytic domain"/>
    <property type="match status" value="1"/>
</dbReference>
<feature type="compositionally biased region" description="Basic and acidic residues" evidence="2">
    <location>
        <begin position="69"/>
        <end position="81"/>
    </location>
</feature>
<evidence type="ECO:0000313" key="4">
    <source>
        <dbReference type="Proteomes" id="UP000694844"/>
    </source>
</evidence>
<keyword evidence="1" id="KW-0833">Ubl conjugation pathway</keyword>
<accession>A0A8B8ECE5</accession>
<feature type="domain" description="HECT" evidence="3">
    <location>
        <begin position="577"/>
        <end position="648"/>
    </location>
</feature>
<dbReference type="RefSeq" id="XP_022337790.1">
    <property type="nucleotide sequence ID" value="XM_022482082.1"/>
</dbReference>
<dbReference type="AlphaFoldDB" id="A0A8B8ECE5"/>
<dbReference type="OrthoDB" id="6143999at2759"/>
<dbReference type="Proteomes" id="UP000694844">
    <property type="component" value="Chromosome 5"/>
</dbReference>
<feature type="region of interest" description="Disordered" evidence="2">
    <location>
        <begin position="55"/>
        <end position="116"/>
    </location>
</feature>
<dbReference type="GeneID" id="111133580"/>
<sequence length="666" mass="76076">MLPENSVNRPICFATPLHYIGPDLIAEMTDVELSEYIPLHGERLRVRKFLRERSKSKNNTKRSNLLDVLRQKIETRRRDPRSGSAETGISGYSQTSFDTMRESNRRMGNRNAEKEKRKVEIGWIHKTGNKSVQVRSKKGGGTRKLTMKKDATKKDLLEEGLSLFFPGGISSQGRADDLSFDLWDYQDKSMDESKTIGEMYRETKLPVLRFYLASIERNENILSNDLEMSIETESLPDLSPARQLQMSPQTESLPNLSPPRQDDLHSEILPTTTTSSFDLLSEAIHIAGIDTDGIEDIDNIGVEAETLSESIEEFDVLENENITDNSVANSESRSSEVKEHIFKFHRGQVMTEMIEKFTSLAYPFTGIIKPQVIMPNGELEAAEDAGGVTRDVLTEFWNTFRTDCTLGSTYKVPCLRHDFGAPEWKSVAKIIAFGWESVKYFPVEISPVFMQYCFYGSFQGDILEAFLQYVPSSDAEILKKALEDVNSVDQDDLYDIFTQHELKRIPRQASMPRILKEMAHKELVQASMFIINCWGPVLKLLKFDLDFLLALYRDLIPTPKKVANLLKFPDNMSEDATATSHHLRRFIRELDTDQLKRFLRFCTGSDILTEKCIEISFVNVTGLARRPIAHTCSSLLELPKQYENYLKFRGEFMAVLNANIWVMDII</sequence>
<reference evidence="5" key="1">
    <citation type="submission" date="2025-08" db="UniProtKB">
        <authorList>
            <consortium name="RefSeq"/>
        </authorList>
    </citation>
    <scope>IDENTIFICATION</scope>
    <source>
        <tissue evidence="5">Whole sample</tissue>
    </source>
</reference>
<feature type="compositionally biased region" description="Polar residues" evidence="2">
    <location>
        <begin position="84"/>
        <end position="98"/>
    </location>
</feature>
<evidence type="ECO:0000313" key="5">
    <source>
        <dbReference type="RefSeq" id="XP_022337790.1"/>
    </source>
</evidence>
<dbReference type="KEGG" id="cvn:111133580"/>
<protein>
    <submittedName>
        <fullName evidence="5">Uncharacterized protein LOC111133580 isoform X1</fullName>
    </submittedName>
</protein>
<dbReference type="InterPro" id="IPR035983">
    <property type="entry name" value="Hect_E3_ubiquitin_ligase"/>
</dbReference>
<feature type="compositionally biased region" description="Basic and acidic residues" evidence="2">
    <location>
        <begin position="99"/>
        <end position="116"/>
    </location>
</feature>
<evidence type="ECO:0000256" key="1">
    <source>
        <dbReference type="ARBA" id="ARBA00022786"/>
    </source>
</evidence>
<feature type="compositionally biased region" description="Polar residues" evidence="2">
    <location>
        <begin position="242"/>
        <end position="255"/>
    </location>
</feature>
<evidence type="ECO:0000256" key="2">
    <source>
        <dbReference type="SAM" id="MobiDB-lite"/>
    </source>
</evidence>
<evidence type="ECO:0000259" key="3">
    <source>
        <dbReference type="Pfam" id="PF00632"/>
    </source>
</evidence>
<keyword evidence="4" id="KW-1185">Reference proteome</keyword>
<gene>
    <name evidence="5" type="primary">LOC111133580</name>
</gene>
<proteinExistence type="predicted"/>
<dbReference type="Pfam" id="PF00632">
    <property type="entry name" value="HECT"/>
    <property type="match status" value="1"/>
</dbReference>